<feature type="domain" description="C2" evidence="2">
    <location>
        <begin position="506"/>
        <end position="624"/>
    </location>
</feature>
<dbReference type="InterPro" id="IPR052455">
    <property type="entry name" value="Tricalbin_domain"/>
</dbReference>
<dbReference type="SMART" id="SM00239">
    <property type="entry name" value="C2"/>
    <property type="match status" value="2"/>
</dbReference>
<sequence length="799" mass="88988">MACGGALVGQNCWILSEPGESCAAVCHGLTHVDAEATLAYNWRSEVVHAIQRRYSLDATIIDGLDEPCHGSQWSIARSTALFVYVPEGWSRAPGGRWHCFAGQSLSHVSPVVRAATTETSSHITISTSPGATSTITYSVATCAANPTAAQSAPSTNIVLSSFDTDVHNPCWEDIVCRCSCNWCGIGYRLLKDFGACLLNPFRACWGTVQRTCANIWRADDNSAITPYSALGKPPPTFSDRLTLLAAQRKPDYGMYSGCLSDRYSGNLSDRYTGCLSSRYTDIADRYTDCLSSRHADLSEKYSGFLSSRYTDRLAAGNGSRFNDRHGDRVSGWKSDRSASRFADRYSDSSSSRGRFSSYRSRHLERSIQEAPRDFTVTPSKDFDRGDTYRSRRVPYYGRGREQASLGGMSERGSFECPQLTTPVERYRERFSHRSMLDEKSGKDEQTSPQSPVSSYRVQRQLVKELNERHAKERLNASMDRLSEKRSHKLEPTVEWYPDNSRNKVERQGERYANTGTNEEALNEQGVLSVTIHKAVGLRRAAATIVIASVGSQQKRTAVVSKSADPHFQQVLEFDGPLEAFRSHSLLLKVVEKHDSILSKREETMGEVGVSLDAMREGENYSFTESLAPQGDIIFEVKWRRINPGLLSRGTLQVHLSHATNLKSMDRNGFSDPYVKISLHGTMHKSRTIKKTLNPIWDERFEFKGVLRDLTEEPLLIQAYDHDFGSRDDQLGTATVDLRPLENVHQLEVDAALSLQGRVHLNLAWIPDDDAPSARGLPITPVAMCPTNSPANGCVHFHVV</sequence>
<dbReference type="PANTHER" id="PTHR46980">
    <property type="entry name" value="TRICALBIN-1-RELATED"/>
    <property type="match status" value="1"/>
</dbReference>
<evidence type="ECO:0000313" key="4">
    <source>
        <dbReference type="Proteomes" id="UP001515480"/>
    </source>
</evidence>
<protein>
    <recommendedName>
        <fullName evidence="2">C2 domain-containing protein</fullName>
    </recommendedName>
</protein>
<evidence type="ECO:0000256" key="1">
    <source>
        <dbReference type="SAM" id="MobiDB-lite"/>
    </source>
</evidence>
<dbReference type="EMBL" id="JBGBPQ010000011">
    <property type="protein sequence ID" value="KAL1515824.1"/>
    <property type="molecule type" value="Genomic_DNA"/>
</dbReference>
<feature type="compositionally biased region" description="Basic and acidic residues" evidence="1">
    <location>
        <begin position="424"/>
        <end position="445"/>
    </location>
</feature>
<dbReference type="InterPro" id="IPR000008">
    <property type="entry name" value="C2_dom"/>
</dbReference>
<feature type="compositionally biased region" description="Polar residues" evidence="1">
    <location>
        <begin position="446"/>
        <end position="456"/>
    </location>
</feature>
<gene>
    <name evidence="3" type="ORF">AB1Y20_002440</name>
</gene>
<dbReference type="CDD" id="cd00030">
    <property type="entry name" value="C2"/>
    <property type="match status" value="1"/>
</dbReference>
<dbReference type="InterPro" id="IPR035892">
    <property type="entry name" value="C2_domain_sf"/>
</dbReference>
<dbReference type="Pfam" id="PF00168">
    <property type="entry name" value="C2"/>
    <property type="match status" value="2"/>
</dbReference>
<name>A0AB34J985_PRYPA</name>
<feature type="compositionally biased region" description="Basic and acidic residues" evidence="1">
    <location>
        <begin position="380"/>
        <end position="389"/>
    </location>
</feature>
<dbReference type="SUPFAM" id="SSF49562">
    <property type="entry name" value="C2 domain (Calcium/lipid-binding domain, CaLB)"/>
    <property type="match status" value="2"/>
</dbReference>
<proteinExistence type="predicted"/>
<feature type="region of interest" description="Disordered" evidence="1">
    <location>
        <begin position="369"/>
        <end position="456"/>
    </location>
</feature>
<accession>A0AB34J985</accession>
<keyword evidence="4" id="KW-1185">Reference proteome</keyword>
<feature type="region of interest" description="Disordered" evidence="1">
    <location>
        <begin position="343"/>
        <end position="362"/>
    </location>
</feature>
<evidence type="ECO:0000259" key="2">
    <source>
        <dbReference type="PROSITE" id="PS50004"/>
    </source>
</evidence>
<dbReference type="PANTHER" id="PTHR46980:SF1">
    <property type="entry name" value="TRICALBIN-3"/>
    <property type="match status" value="1"/>
</dbReference>
<evidence type="ECO:0000313" key="3">
    <source>
        <dbReference type="EMBL" id="KAL1515824.1"/>
    </source>
</evidence>
<comment type="caution">
    <text evidence="3">The sequence shown here is derived from an EMBL/GenBank/DDBJ whole genome shotgun (WGS) entry which is preliminary data.</text>
</comment>
<reference evidence="3 4" key="1">
    <citation type="journal article" date="2024" name="Science">
        <title>Giant polyketide synthase enzymes in the biosynthesis of giant marine polyether toxins.</title>
        <authorList>
            <person name="Fallon T.R."/>
            <person name="Shende V.V."/>
            <person name="Wierzbicki I.H."/>
            <person name="Pendleton A.L."/>
            <person name="Watervoot N.F."/>
            <person name="Auber R.P."/>
            <person name="Gonzalez D.J."/>
            <person name="Wisecaver J.H."/>
            <person name="Moore B.S."/>
        </authorList>
    </citation>
    <scope>NUCLEOTIDE SEQUENCE [LARGE SCALE GENOMIC DNA]</scope>
    <source>
        <strain evidence="3 4">12B1</strain>
    </source>
</reference>
<organism evidence="3 4">
    <name type="scientific">Prymnesium parvum</name>
    <name type="common">Toxic golden alga</name>
    <dbReference type="NCBI Taxonomy" id="97485"/>
    <lineage>
        <taxon>Eukaryota</taxon>
        <taxon>Haptista</taxon>
        <taxon>Haptophyta</taxon>
        <taxon>Prymnesiophyceae</taxon>
        <taxon>Prymnesiales</taxon>
        <taxon>Prymnesiaceae</taxon>
        <taxon>Prymnesium</taxon>
    </lineage>
</organism>
<dbReference type="Proteomes" id="UP001515480">
    <property type="component" value="Unassembled WGS sequence"/>
</dbReference>
<dbReference type="PRINTS" id="PR00360">
    <property type="entry name" value="C2DOMAIN"/>
</dbReference>
<feature type="compositionally biased region" description="Low complexity" evidence="1">
    <location>
        <begin position="347"/>
        <end position="358"/>
    </location>
</feature>
<feature type="domain" description="C2" evidence="2">
    <location>
        <begin position="628"/>
        <end position="750"/>
    </location>
</feature>
<dbReference type="Gene3D" id="2.60.40.150">
    <property type="entry name" value="C2 domain"/>
    <property type="match status" value="2"/>
</dbReference>
<dbReference type="PROSITE" id="PS50004">
    <property type="entry name" value="C2"/>
    <property type="match status" value="2"/>
</dbReference>
<dbReference type="AlphaFoldDB" id="A0AB34J985"/>